<dbReference type="Proteomes" id="UP000008312">
    <property type="component" value="Unassembled WGS sequence"/>
</dbReference>
<proteinExistence type="inferred from homology"/>
<dbReference type="GO" id="GO:0000776">
    <property type="term" value="C:kinetochore"/>
    <property type="evidence" value="ECO:0007669"/>
    <property type="project" value="InterPro"/>
</dbReference>
<gene>
    <name evidence="7" type="ORF">GSBLH_T00006890001</name>
</gene>
<dbReference type="GO" id="GO:0051382">
    <property type="term" value="P:kinetochore assembly"/>
    <property type="evidence" value="ECO:0007669"/>
    <property type="project" value="InterPro"/>
</dbReference>
<keyword evidence="4" id="KW-0158">Chromosome</keyword>
<dbReference type="SUPFAM" id="SSF47113">
    <property type="entry name" value="Histone-fold"/>
    <property type="match status" value="1"/>
</dbReference>
<dbReference type="PANTHER" id="PTHR46904">
    <property type="entry name" value="CENTROMERE PROTEIN T"/>
    <property type="match status" value="1"/>
</dbReference>
<evidence type="ECO:0000313" key="8">
    <source>
        <dbReference type="Proteomes" id="UP000008312"/>
    </source>
</evidence>
<dbReference type="GO" id="GO:0000278">
    <property type="term" value="P:mitotic cell cycle"/>
    <property type="evidence" value="ECO:0007669"/>
    <property type="project" value="TreeGrafter"/>
</dbReference>
<accession>D8MAX9</accession>
<dbReference type="InParanoid" id="D8MAX9"/>
<evidence type="ECO:0000256" key="4">
    <source>
        <dbReference type="ARBA" id="ARBA00022454"/>
    </source>
</evidence>
<keyword evidence="5" id="KW-0539">Nucleus</keyword>
<dbReference type="AlphaFoldDB" id="D8MAX9"/>
<evidence type="ECO:0000256" key="3">
    <source>
        <dbReference type="ARBA" id="ARBA00010137"/>
    </source>
</evidence>
<sequence>MGDIPFANSQEERTLRELLIPSQPSQLGEATSLLEPSIMPPPSSSLSSRLRIPNRTKIHTHRKSSEFLALRLDLIHRSGEMSLALIKKLVMANCSRRVGKEVFEEVNQITSEFFDSISDRLVDYCSLGERRTVNVDDVKLLMHRQRLTSKQKSFEDLVRENLNKQQIDALISVPEHEMEVQEVGDYL</sequence>
<dbReference type="GO" id="GO:0007059">
    <property type="term" value="P:chromosome segregation"/>
    <property type="evidence" value="ECO:0007669"/>
    <property type="project" value="TreeGrafter"/>
</dbReference>
<dbReference type="EMBL" id="FN668690">
    <property type="protein sequence ID" value="CBK25218.2"/>
    <property type="molecule type" value="Genomic_DNA"/>
</dbReference>
<dbReference type="RefSeq" id="XP_012899266.1">
    <property type="nucleotide sequence ID" value="XM_013043812.1"/>
</dbReference>
<feature type="domain" description="CENP-T/Histone H4 histone fold" evidence="6">
    <location>
        <begin position="92"/>
        <end position="173"/>
    </location>
</feature>
<dbReference type="GeneID" id="24923014"/>
<keyword evidence="8" id="KW-1185">Reference proteome</keyword>
<protein>
    <recommendedName>
        <fullName evidence="6">CENP-T/Histone H4 histone fold domain-containing protein</fullName>
    </recommendedName>
</protein>
<evidence type="ECO:0000313" key="7">
    <source>
        <dbReference type="EMBL" id="CBK25218.2"/>
    </source>
</evidence>
<evidence type="ECO:0000259" key="6">
    <source>
        <dbReference type="Pfam" id="PF15511"/>
    </source>
</evidence>
<name>D8MAX9_BLAHO</name>
<dbReference type="GO" id="GO:0005634">
    <property type="term" value="C:nucleus"/>
    <property type="evidence" value="ECO:0007669"/>
    <property type="project" value="UniProtKB-SubCell"/>
</dbReference>
<evidence type="ECO:0000256" key="5">
    <source>
        <dbReference type="ARBA" id="ARBA00023242"/>
    </source>
</evidence>
<organism evidence="7">
    <name type="scientific">Blastocystis hominis</name>
    <dbReference type="NCBI Taxonomy" id="12968"/>
    <lineage>
        <taxon>Eukaryota</taxon>
        <taxon>Sar</taxon>
        <taxon>Stramenopiles</taxon>
        <taxon>Bigyra</taxon>
        <taxon>Opalozoa</taxon>
        <taxon>Opalinata</taxon>
        <taxon>Blastocystidae</taxon>
        <taxon>Blastocystis</taxon>
    </lineage>
</organism>
<dbReference type="GO" id="GO:0046982">
    <property type="term" value="F:protein heterodimerization activity"/>
    <property type="evidence" value="ECO:0007669"/>
    <property type="project" value="InterPro"/>
</dbReference>
<dbReference type="Gene3D" id="1.10.20.10">
    <property type="entry name" value="Histone, subunit A"/>
    <property type="match status" value="1"/>
</dbReference>
<dbReference type="PANTHER" id="PTHR46904:SF1">
    <property type="entry name" value="CENTROMERE PROTEIN T"/>
    <property type="match status" value="1"/>
</dbReference>
<dbReference type="Pfam" id="PF15511">
    <property type="entry name" value="CENP-T_C"/>
    <property type="match status" value="1"/>
</dbReference>
<comment type="subcellular location">
    <subcellularLocation>
        <location evidence="2">Chromosome</location>
    </subcellularLocation>
    <subcellularLocation>
        <location evidence="1">Nucleus</location>
    </subcellularLocation>
</comment>
<evidence type="ECO:0000256" key="1">
    <source>
        <dbReference type="ARBA" id="ARBA00004123"/>
    </source>
</evidence>
<dbReference type="GO" id="GO:0003677">
    <property type="term" value="F:DNA binding"/>
    <property type="evidence" value="ECO:0007669"/>
    <property type="project" value="InterPro"/>
</dbReference>
<dbReference type="CDD" id="cd22920">
    <property type="entry name" value="HFD_CENP-T"/>
    <property type="match status" value="1"/>
</dbReference>
<reference evidence="7" key="1">
    <citation type="submission" date="2010-02" db="EMBL/GenBank/DDBJ databases">
        <title>Sequencing and annotation of the Blastocystis hominis genome.</title>
        <authorList>
            <person name="Wincker P."/>
        </authorList>
    </citation>
    <scope>NUCLEOTIDE SEQUENCE</scope>
    <source>
        <strain evidence="7">Singapore isolate B</strain>
    </source>
</reference>
<dbReference type="InterPro" id="IPR035425">
    <property type="entry name" value="CENP-T/H4_C"/>
</dbReference>
<evidence type="ECO:0000256" key="2">
    <source>
        <dbReference type="ARBA" id="ARBA00004286"/>
    </source>
</evidence>
<comment type="similarity">
    <text evidence="3">Belongs to the CENP-T/CNN1 family.</text>
</comment>
<dbReference type="InterPro" id="IPR009072">
    <property type="entry name" value="Histone-fold"/>
</dbReference>
<dbReference type="InterPro" id="IPR028255">
    <property type="entry name" value="CENP-T"/>
</dbReference>
<dbReference type="OrthoDB" id="10071681at2759"/>